<gene>
    <name evidence="2" type="ORF">HPT29_018035</name>
</gene>
<protein>
    <recommendedName>
        <fullName evidence="1">Transposase DDE domain-containing protein</fullName>
    </recommendedName>
</protein>
<dbReference type="RefSeq" id="WP_173947185.1">
    <property type="nucleotide sequence ID" value="NZ_CP102845.1"/>
</dbReference>
<name>A0ABY5RPZ6_9HYPH</name>
<sequence length="106" mass="11357">MIKSRLWQHLAATARQDPALALLDSLPVPVCHFARAHRCRSFPGIASFGHDALAHRTYYGLRLHLCVTCPGVIAAATLAPADAADLALAPELLSDQRGWALADGAY</sequence>
<organism evidence="2 3">
    <name type="scientific">Microvirga terrae</name>
    <dbReference type="NCBI Taxonomy" id="2740529"/>
    <lineage>
        <taxon>Bacteria</taxon>
        <taxon>Pseudomonadati</taxon>
        <taxon>Pseudomonadota</taxon>
        <taxon>Alphaproteobacteria</taxon>
        <taxon>Hyphomicrobiales</taxon>
        <taxon>Methylobacteriaceae</taxon>
        <taxon>Microvirga</taxon>
    </lineage>
</organism>
<proteinExistence type="predicted"/>
<dbReference type="Pfam" id="PF13612">
    <property type="entry name" value="DDE_Tnp_1_3"/>
    <property type="match status" value="1"/>
</dbReference>
<accession>A0ABY5RPZ6</accession>
<keyword evidence="3" id="KW-1185">Reference proteome</keyword>
<feature type="domain" description="Transposase DDE" evidence="1">
    <location>
        <begin position="20"/>
        <end position="106"/>
    </location>
</feature>
<evidence type="ECO:0000313" key="3">
    <source>
        <dbReference type="Proteomes" id="UP001017257"/>
    </source>
</evidence>
<evidence type="ECO:0000259" key="1">
    <source>
        <dbReference type="Pfam" id="PF13612"/>
    </source>
</evidence>
<dbReference type="InterPro" id="IPR025668">
    <property type="entry name" value="Tnp_DDE_dom"/>
</dbReference>
<reference evidence="2" key="1">
    <citation type="submission" date="2022-08" db="EMBL/GenBank/DDBJ databases">
        <title>Microvirga terrae sp. nov., isolated from soil.</title>
        <authorList>
            <person name="Kim K.H."/>
            <person name="Seo Y.L."/>
            <person name="Kim J.M."/>
            <person name="Lee J.K."/>
            <person name="Han D.M."/>
            <person name="Jeon C.O."/>
        </authorList>
    </citation>
    <scope>NUCLEOTIDE SEQUENCE</scope>
    <source>
        <strain evidence="2">R24</strain>
    </source>
</reference>
<dbReference type="Proteomes" id="UP001017257">
    <property type="component" value="Chromosome"/>
</dbReference>
<dbReference type="EMBL" id="CP102845">
    <property type="protein sequence ID" value="UVF18396.1"/>
    <property type="molecule type" value="Genomic_DNA"/>
</dbReference>
<evidence type="ECO:0000313" key="2">
    <source>
        <dbReference type="EMBL" id="UVF18396.1"/>
    </source>
</evidence>